<organism evidence="2 3">
    <name type="scientific">Alteriqipengyuania abyssalis</name>
    <dbReference type="NCBI Taxonomy" id="2860200"/>
    <lineage>
        <taxon>Bacteria</taxon>
        <taxon>Pseudomonadati</taxon>
        <taxon>Pseudomonadota</taxon>
        <taxon>Alphaproteobacteria</taxon>
        <taxon>Sphingomonadales</taxon>
        <taxon>Erythrobacteraceae</taxon>
        <taxon>Alteriqipengyuania</taxon>
    </lineage>
</organism>
<keyword evidence="3" id="KW-1185">Reference proteome</keyword>
<dbReference type="SUPFAM" id="SSF53756">
    <property type="entry name" value="UDP-Glycosyltransferase/glycogen phosphorylase"/>
    <property type="match status" value="1"/>
</dbReference>
<accession>A0ABS7PE89</accession>
<evidence type="ECO:0000313" key="3">
    <source>
        <dbReference type="Proteomes" id="UP000759298"/>
    </source>
</evidence>
<dbReference type="PANTHER" id="PTHR45947:SF3">
    <property type="entry name" value="SULFOQUINOVOSYL TRANSFERASE SQD2"/>
    <property type="match status" value="1"/>
</dbReference>
<proteinExistence type="predicted"/>
<dbReference type="InterPro" id="IPR028098">
    <property type="entry name" value="Glyco_trans_4-like_N"/>
</dbReference>
<comment type="caution">
    <text evidence="2">The sequence shown here is derived from an EMBL/GenBank/DDBJ whole genome shotgun (WGS) entry which is preliminary data.</text>
</comment>
<dbReference type="Pfam" id="PF13439">
    <property type="entry name" value="Glyco_transf_4"/>
    <property type="match status" value="1"/>
</dbReference>
<dbReference type="Proteomes" id="UP000759298">
    <property type="component" value="Unassembled WGS sequence"/>
</dbReference>
<dbReference type="EMBL" id="JAHWXP010000003">
    <property type="protein sequence ID" value="MBY8337364.1"/>
    <property type="molecule type" value="Genomic_DNA"/>
</dbReference>
<name>A0ABS7PE89_9SPHN</name>
<reference evidence="2 3" key="1">
    <citation type="submission" date="2021-07" db="EMBL/GenBank/DDBJ databases">
        <title>Alteriqipengyuania abyssalis NZ-12B nov, sp.nov isolated from deep sea sponge in pacific ocean.</title>
        <authorList>
            <person name="Tareen S."/>
            <person name="Wink J."/>
        </authorList>
    </citation>
    <scope>NUCLEOTIDE SEQUENCE [LARGE SCALE GENOMIC DNA]</scope>
    <source>
        <strain evidence="2 3">NZ-12B</strain>
    </source>
</reference>
<dbReference type="InterPro" id="IPR050194">
    <property type="entry name" value="Glycosyltransferase_grp1"/>
</dbReference>
<dbReference type="CDD" id="cd03814">
    <property type="entry name" value="GT4-like"/>
    <property type="match status" value="1"/>
</dbReference>
<feature type="domain" description="Glycosyltransferase subfamily 4-like N-terminal" evidence="1">
    <location>
        <begin position="24"/>
        <end position="185"/>
    </location>
</feature>
<dbReference type="Pfam" id="PF13692">
    <property type="entry name" value="Glyco_trans_1_4"/>
    <property type="match status" value="1"/>
</dbReference>
<protein>
    <submittedName>
        <fullName evidence="2">Glycosyltransferase family 1 protein</fullName>
    </submittedName>
</protein>
<evidence type="ECO:0000313" key="2">
    <source>
        <dbReference type="EMBL" id="MBY8337364.1"/>
    </source>
</evidence>
<sequence>MDVTDLRVALVSGNYNMVRDGPTQALNRLVRHLLDQGGAVRIFAPTVENPQVEAVGDLVSVPSLPIPFRPEYHFTFGLKGETRRAFEEFRPNIVHVASPDRTCQQAVEWAREHGVPVLASVHTRFETYPRYYKMGFLEPVIESLLRRFYRKCDALVAPSPGMVDVLCSQRMNRDIGIWTRGIDREVFHPGARDMEWRRGLGIADHEVVITFLGRLVMEKGLDVFVDTIIELRKRQIAHKVMVIGDGPARGWFEKALPGGIFVGHQGGKCLGRAVASGDVFFNPSITETFGNVTLESMACGLPVVAADATGSSGLVAHGESGMLVPPGDVKGFADALAPYCLDADLRARHGAAGLERSQPYTWEAINASMVDTYLRLVEAKPPCDGSA</sequence>
<gene>
    <name evidence="2" type="ORF">KYN89_09895</name>
</gene>
<dbReference type="Gene3D" id="3.40.50.2000">
    <property type="entry name" value="Glycogen Phosphorylase B"/>
    <property type="match status" value="2"/>
</dbReference>
<evidence type="ECO:0000259" key="1">
    <source>
        <dbReference type="Pfam" id="PF13439"/>
    </source>
</evidence>
<dbReference type="RefSeq" id="WP_222824945.1">
    <property type="nucleotide sequence ID" value="NZ_JAHWXP010000003.1"/>
</dbReference>
<dbReference type="PANTHER" id="PTHR45947">
    <property type="entry name" value="SULFOQUINOVOSYL TRANSFERASE SQD2"/>
    <property type="match status" value="1"/>
</dbReference>